<dbReference type="InterPro" id="IPR036157">
    <property type="entry name" value="dUTPase-like_sf"/>
</dbReference>
<dbReference type="AlphaFoldDB" id="E6U7E9"/>
<dbReference type="Pfam" id="PF00692">
    <property type="entry name" value="dUTPase"/>
    <property type="match status" value="1"/>
</dbReference>
<evidence type="ECO:0000256" key="1">
    <source>
        <dbReference type="ARBA" id="ARBA00006581"/>
    </source>
</evidence>
<evidence type="ECO:0000256" key="3">
    <source>
        <dbReference type="ARBA" id="ARBA00022801"/>
    </source>
</evidence>
<dbReference type="InterPro" id="IPR033704">
    <property type="entry name" value="dUTPase_trimeric"/>
</dbReference>
<feature type="domain" description="dUTPase-like" evidence="6">
    <location>
        <begin position="18"/>
        <end position="150"/>
    </location>
</feature>
<dbReference type="PANTHER" id="PTHR11241:SF0">
    <property type="entry name" value="DEOXYURIDINE 5'-TRIPHOSPHATE NUCLEOTIDOHYDROLASE"/>
    <property type="match status" value="1"/>
</dbReference>
<gene>
    <name evidence="7" type="ordered locus">Ethha_0298</name>
</gene>
<dbReference type="GO" id="GO:0004170">
    <property type="term" value="F:dUTP diphosphatase activity"/>
    <property type="evidence" value="ECO:0007669"/>
    <property type="project" value="UniProtKB-EC"/>
</dbReference>
<dbReference type="GO" id="GO:0006226">
    <property type="term" value="P:dUMP biosynthetic process"/>
    <property type="evidence" value="ECO:0007669"/>
    <property type="project" value="InterPro"/>
</dbReference>
<dbReference type="EMBL" id="CP002400">
    <property type="protein sequence ID" value="ADU25884.1"/>
    <property type="molecule type" value="Genomic_DNA"/>
</dbReference>
<evidence type="ECO:0000256" key="4">
    <source>
        <dbReference type="ARBA" id="ARBA00023080"/>
    </source>
</evidence>
<evidence type="ECO:0000256" key="2">
    <source>
        <dbReference type="ARBA" id="ARBA00012379"/>
    </source>
</evidence>
<dbReference type="EC" id="3.6.1.23" evidence="2"/>
<evidence type="ECO:0000313" key="8">
    <source>
        <dbReference type="Proteomes" id="UP000001551"/>
    </source>
</evidence>
<organism evidence="7 8">
    <name type="scientific">Ethanoligenens harbinense (strain DSM 18485 / JCM 12961 / CGMCC 1.5033 / YUAN-3)</name>
    <dbReference type="NCBI Taxonomy" id="663278"/>
    <lineage>
        <taxon>Bacteria</taxon>
        <taxon>Bacillati</taxon>
        <taxon>Bacillota</taxon>
        <taxon>Clostridia</taxon>
        <taxon>Eubacteriales</taxon>
        <taxon>Oscillospiraceae</taxon>
        <taxon>Ethanoligenens</taxon>
    </lineage>
</organism>
<keyword evidence="4" id="KW-0546">Nucleotide metabolism</keyword>
<dbReference type="PANTHER" id="PTHR11241">
    <property type="entry name" value="DEOXYURIDINE 5'-TRIPHOSPHATE NUCLEOTIDOHYDROLASE"/>
    <property type="match status" value="1"/>
</dbReference>
<evidence type="ECO:0000259" key="6">
    <source>
        <dbReference type="Pfam" id="PF00692"/>
    </source>
</evidence>
<reference evidence="7 8" key="1">
    <citation type="submission" date="2010-12" db="EMBL/GenBank/DDBJ databases">
        <title>Complete sequence of Ethanoligenens harbinense YUAN-3.</title>
        <authorList>
            <person name="Lucas S."/>
            <person name="Copeland A."/>
            <person name="Lapidus A."/>
            <person name="Cheng J.-F."/>
            <person name="Bruce D."/>
            <person name="Goodwin L."/>
            <person name="Pitluck S."/>
            <person name="Chertkov O."/>
            <person name="Misra M."/>
            <person name="Detter J.C."/>
            <person name="Han C."/>
            <person name="Tapia R."/>
            <person name="Land M."/>
            <person name="Hauser L."/>
            <person name="Jeffries C."/>
            <person name="Kyrpides N."/>
            <person name="Ivanova N."/>
            <person name="Mikhailova N."/>
            <person name="Wang A."/>
            <person name="Mouttaki H."/>
            <person name="He Z."/>
            <person name="Zhou J."/>
            <person name="Hemme C.L."/>
            <person name="Woyke T."/>
        </authorList>
    </citation>
    <scope>NUCLEOTIDE SEQUENCE [LARGE SCALE GENOMIC DNA]</scope>
    <source>
        <strain evidence="8">DSM 18485 / JCM 12961 / CGMCC 1.5033 / YUAN-3</strain>
    </source>
</reference>
<accession>E6U7E9</accession>
<dbReference type="NCBIfam" id="TIGR00576">
    <property type="entry name" value="dut"/>
    <property type="match status" value="1"/>
</dbReference>
<dbReference type="NCBIfam" id="NF001862">
    <property type="entry name" value="PRK00601.1"/>
    <property type="match status" value="1"/>
</dbReference>
<dbReference type="KEGG" id="eha:Ethha_0298"/>
<sequence length="152" mass="15955">MSKIILKVKTVPHDGVEVQYPRRATGGSAGMDLHAALRGPVKIAPRGLVSIPTGIAIQMPGDGYAAFIYARSGLATRHGIALSNGVGVIDSDYTGELIVGLCNLSDRAYVVMPGERIAQLVISPVCAPELFEVEELEETARAGSGFGSTGRY</sequence>
<dbReference type="Proteomes" id="UP000001551">
    <property type="component" value="Chromosome"/>
</dbReference>
<evidence type="ECO:0000313" key="7">
    <source>
        <dbReference type="EMBL" id="ADU25884.1"/>
    </source>
</evidence>
<keyword evidence="8" id="KW-1185">Reference proteome</keyword>
<keyword evidence="3 7" id="KW-0378">Hydrolase</keyword>
<name>E6U7E9_ETHHY</name>
<proteinExistence type="inferred from homology"/>
<dbReference type="STRING" id="663278.Ethha_0298"/>
<dbReference type="CDD" id="cd07557">
    <property type="entry name" value="trimeric_dUTPase"/>
    <property type="match status" value="1"/>
</dbReference>
<dbReference type="Gene3D" id="2.70.40.10">
    <property type="match status" value="1"/>
</dbReference>
<comment type="similarity">
    <text evidence="1">Belongs to the dUTPase family.</text>
</comment>
<dbReference type="RefSeq" id="WP_013484265.1">
    <property type="nucleotide sequence ID" value="NC_014828.1"/>
</dbReference>
<comment type="catalytic activity">
    <reaction evidence="5">
        <text>dUTP + H2O = dUMP + diphosphate + H(+)</text>
        <dbReference type="Rhea" id="RHEA:10248"/>
        <dbReference type="ChEBI" id="CHEBI:15377"/>
        <dbReference type="ChEBI" id="CHEBI:15378"/>
        <dbReference type="ChEBI" id="CHEBI:33019"/>
        <dbReference type="ChEBI" id="CHEBI:61555"/>
        <dbReference type="ChEBI" id="CHEBI:246422"/>
        <dbReference type="EC" id="3.6.1.23"/>
    </reaction>
</comment>
<evidence type="ECO:0000256" key="5">
    <source>
        <dbReference type="ARBA" id="ARBA00047686"/>
    </source>
</evidence>
<dbReference type="eggNOG" id="COG0756">
    <property type="taxonomic scope" value="Bacteria"/>
</dbReference>
<dbReference type="GO" id="GO:0046081">
    <property type="term" value="P:dUTP catabolic process"/>
    <property type="evidence" value="ECO:0007669"/>
    <property type="project" value="InterPro"/>
</dbReference>
<dbReference type="HOGENOM" id="CLU_068508_1_1_9"/>
<dbReference type="InterPro" id="IPR029054">
    <property type="entry name" value="dUTPase-like"/>
</dbReference>
<dbReference type="InterPro" id="IPR008181">
    <property type="entry name" value="dUTPase"/>
</dbReference>
<dbReference type="GO" id="GO:0000287">
    <property type="term" value="F:magnesium ion binding"/>
    <property type="evidence" value="ECO:0007669"/>
    <property type="project" value="InterPro"/>
</dbReference>
<protein>
    <recommendedName>
        <fullName evidence="2">dUTP diphosphatase</fullName>
        <ecNumber evidence="2">3.6.1.23</ecNumber>
    </recommendedName>
</protein>
<dbReference type="SUPFAM" id="SSF51283">
    <property type="entry name" value="dUTPase-like"/>
    <property type="match status" value="1"/>
</dbReference>